<name>A0AAW0I6I6_MYOGA</name>
<comment type="caution">
    <text evidence="1">The sequence shown here is derived from an EMBL/GenBank/DDBJ whole genome shotgun (WGS) entry which is preliminary data.</text>
</comment>
<proteinExistence type="predicted"/>
<dbReference type="EMBL" id="JBBHLL010000203">
    <property type="protein sequence ID" value="KAK7810116.1"/>
    <property type="molecule type" value="Genomic_DNA"/>
</dbReference>
<dbReference type="Proteomes" id="UP001488838">
    <property type="component" value="Unassembled WGS sequence"/>
</dbReference>
<dbReference type="AlphaFoldDB" id="A0AAW0I6I6"/>
<protein>
    <submittedName>
        <fullName evidence="1">Uncharacterized protein</fullName>
    </submittedName>
</protein>
<feature type="non-terminal residue" evidence="1">
    <location>
        <position position="1"/>
    </location>
</feature>
<sequence>RLGIYDNFKIQDNFIGLVAKLVPVTFDGETSYEEANFRRKGSQRNPMTQMPMLLLLFFNTERLNDRGSFVTSPGQMHDCNQEMTSFEANMEENKDYQEEFKPLERGCCRHYCANYTHDVATACHPGLMGDAERKVLIQEENEEGLERQGELLSQGSHGNNVNFSRRHCGYEQSEIIKWADSQGCANEENFINSGLTASSGETMLTPYSLSIITRRTGQLLFYYPCSSVGLVCHHFSLDLLLGHDLDTGSQKSQNSSKTMFNNLSFHTSEVREEALALRTFPACENAVPGGTCSTQASNDAPLRHGTERPFARGEHDNVLPQASDLQGQQIKHMKKLVTCNKYESPSGTAPIRCAARATNSVVELVALSKATALAACRCQPTHLSVLVDRFGDPLGVRVSSDSFMEWIDEDNLIKFVCGIFANPPSLHALSGRVGRGARCSADSWRYCQQQTLGRKRITSDCFFRHSSWIILGVEPLDFGNGLVVRWRAAVAPPLMNADRLKLNHLELEEGIPFIGNAFMLPKQIHGELPVSFALKIYFGMSQCHSPVPPRPLSGYSKEQEQCGVDLTCGDVGERLSSEVVRESTSDEVKSMSRAALQQMKRGDDGDNDNDVDCEGRGLKSVLPDYVITALPVFMFLSSSPKADTTSAQNLLDHSHSEAKLPDLRQTLTHCHRETCNTILFRFKNVQGLKLLLAGVKQPILRLDGYLNGKNYA</sequence>
<keyword evidence="2" id="KW-1185">Reference proteome</keyword>
<evidence type="ECO:0000313" key="1">
    <source>
        <dbReference type="EMBL" id="KAK7810116.1"/>
    </source>
</evidence>
<organism evidence="1 2">
    <name type="scientific">Myodes glareolus</name>
    <name type="common">Bank vole</name>
    <name type="synonym">Clethrionomys glareolus</name>
    <dbReference type="NCBI Taxonomy" id="447135"/>
    <lineage>
        <taxon>Eukaryota</taxon>
        <taxon>Metazoa</taxon>
        <taxon>Chordata</taxon>
        <taxon>Craniata</taxon>
        <taxon>Vertebrata</taxon>
        <taxon>Euteleostomi</taxon>
        <taxon>Mammalia</taxon>
        <taxon>Eutheria</taxon>
        <taxon>Euarchontoglires</taxon>
        <taxon>Glires</taxon>
        <taxon>Rodentia</taxon>
        <taxon>Myomorpha</taxon>
        <taxon>Muroidea</taxon>
        <taxon>Cricetidae</taxon>
        <taxon>Arvicolinae</taxon>
        <taxon>Myodes</taxon>
    </lineage>
</organism>
<gene>
    <name evidence="1" type="ORF">U0070_026520</name>
</gene>
<reference evidence="1 2" key="1">
    <citation type="journal article" date="2023" name="bioRxiv">
        <title>Conserved and derived expression patterns and positive selection on dental genes reveal complex evolutionary context of ever-growing rodent molars.</title>
        <authorList>
            <person name="Calamari Z.T."/>
            <person name="Song A."/>
            <person name="Cohen E."/>
            <person name="Akter M."/>
            <person name="Roy R.D."/>
            <person name="Hallikas O."/>
            <person name="Christensen M.M."/>
            <person name="Li P."/>
            <person name="Marangoni P."/>
            <person name="Jernvall J."/>
            <person name="Klein O.D."/>
        </authorList>
    </citation>
    <scope>NUCLEOTIDE SEQUENCE [LARGE SCALE GENOMIC DNA]</scope>
    <source>
        <strain evidence="1">V071</strain>
    </source>
</reference>
<evidence type="ECO:0000313" key="2">
    <source>
        <dbReference type="Proteomes" id="UP001488838"/>
    </source>
</evidence>
<accession>A0AAW0I6I6</accession>